<feature type="transmembrane region" description="Helical" evidence="1">
    <location>
        <begin position="27"/>
        <end position="49"/>
    </location>
</feature>
<name>A0A9P9BZR0_9PEZI</name>
<accession>A0A9P9BZR0</accession>
<keyword evidence="3" id="KW-1185">Reference proteome</keyword>
<keyword evidence="1" id="KW-0812">Transmembrane</keyword>
<evidence type="ECO:0008006" key="4">
    <source>
        <dbReference type="Google" id="ProtNLM"/>
    </source>
</evidence>
<proteinExistence type="predicted"/>
<protein>
    <recommendedName>
        <fullName evidence="4">Transmembrane protein</fullName>
    </recommendedName>
</protein>
<gene>
    <name evidence="2" type="ORF">B0I36DRAFT_9489</name>
</gene>
<evidence type="ECO:0000313" key="2">
    <source>
        <dbReference type="EMBL" id="KAH7040379.1"/>
    </source>
</evidence>
<keyword evidence="1" id="KW-1133">Transmembrane helix</keyword>
<dbReference type="Proteomes" id="UP000756346">
    <property type="component" value="Unassembled WGS sequence"/>
</dbReference>
<sequence>MAEQQQRSRLSEYMRVNEKIGGIAPRLFTICRAFLYAFHHSLLSVWPFLPTGRPRGQTRSLSPTAIPAAATTLLALVSCFKENNNNKKKFYKRERERKRDLVDTRMGTNRFLVSLRPFSWTVVQKCEDGK</sequence>
<feature type="transmembrane region" description="Helical" evidence="1">
    <location>
        <begin position="61"/>
        <end position="80"/>
    </location>
</feature>
<organism evidence="2 3">
    <name type="scientific">Microdochium trichocladiopsis</name>
    <dbReference type="NCBI Taxonomy" id="1682393"/>
    <lineage>
        <taxon>Eukaryota</taxon>
        <taxon>Fungi</taxon>
        <taxon>Dikarya</taxon>
        <taxon>Ascomycota</taxon>
        <taxon>Pezizomycotina</taxon>
        <taxon>Sordariomycetes</taxon>
        <taxon>Xylariomycetidae</taxon>
        <taxon>Xylariales</taxon>
        <taxon>Microdochiaceae</taxon>
        <taxon>Microdochium</taxon>
    </lineage>
</organism>
<dbReference type="EMBL" id="JAGTJQ010000001">
    <property type="protein sequence ID" value="KAH7040379.1"/>
    <property type="molecule type" value="Genomic_DNA"/>
</dbReference>
<comment type="caution">
    <text evidence="2">The sequence shown here is derived from an EMBL/GenBank/DDBJ whole genome shotgun (WGS) entry which is preliminary data.</text>
</comment>
<reference evidence="2" key="1">
    <citation type="journal article" date="2021" name="Nat. Commun.">
        <title>Genetic determinants of endophytism in the Arabidopsis root mycobiome.</title>
        <authorList>
            <person name="Mesny F."/>
            <person name="Miyauchi S."/>
            <person name="Thiergart T."/>
            <person name="Pickel B."/>
            <person name="Atanasova L."/>
            <person name="Karlsson M."/>
            <person name="Huettel B."/>
            <person name="Barry K.W."/>
            <person name="Haridas S."/>
            <person name="Chen C."/>
            <person name="Bauer D."/>
            <person name="Andreopoulos W."/>
            <person name="Pangilinan J."/>
            <person name="LaButti K."/>
            <person name="Riley R."/>
            <person name="Lipzen A."/>
            <person name="Clum A."/>
            <person name="Drula E."/>
            <person name="Henrissat B."/>
            <person name="Kohler A."/>
            <person name="Grigoriev I.V."/>
            <person name="Martin F.M."/>
            <person name="Hacquard S."/>
        </authorList>
    </citation>
    <scope>NUCLEOTIDE SEQUENCE</scope>
    <source>
        <strain evidence="2">MPI-CAGE-CH-0230</strain>
    </source>
</reference>
<dbReference type="GeneID" id="70193182"/>
<keyword evidence="1" id="KW-0472">Membrane</keyword>
<evidence type="ECO:0000256" key="1">
    <source>
        <dbReference type="SAM" id="Phobius"/>
    </source>
</evidence>
<dbReference type="AlphaFoldDB" id="A0A9P9BZR0"/>
<dbReference type="RefSeq" id="XP_046018434.1">
    <property type="nucleotide sequence ID" value="XM_046163636.1"/>
</dbReference>
<evidence type="ECO:0000313" key="3">
    <source>
        <dbReference type="Proteomes" id="UP000756346"/>
    </source>
</evidence>